<evidence type="ECO:0000256" key="1">
    <source>
        <dbReference type="ARBA" id="ARBA00002238"/>
    </source>
</evidence>
<evidence type="ECO:0000256" key="15">
    <source>
        <dbReference type="RuleBase" id="RU000488"/>
    </source>
</evidence>
<feature type="transmembrane region" description="Helical" evidence="16">
    <location>
        <begin position="431"/>
        <end position="449"/>
    </location>
</feature>
<keyword evidence="9" id="KW-0999">Mitochondrion inner membrane</keyword>
<keyword evidence="10" id="KW-0106">Calcium</keyword>
<dbReference type="InterPro" id="IPR002067">
    <property type="entry name" value="MCP"/>
</dbReference>
<organism evidence="18 19">
    <name type="scientific">Trichodelitschia bisporula</name>
    <dbReference type="NCBI Taxonomy" id="703511"/>
    <lineage>
        <taxon>Eukaryota</taxon>
        <taxon>Fungi</taxon>
        <taxon>Dikarya</taxon>
        <taxon>Ascomycota</taxon>
        <taxon>Pezizomycotina</taxon>
        <taxon>Dothideomycetes</taxon>
        <taxon>Dothideomycetes incertae sedis</taxon>
        <taxon>Phaeotrichales</taxon>
        <taxon>Phaeotrichaceae</taxon>
        <taxon>Trichodelitschia</taxon>
    </lineage>
</organism>
<evidence type="ECO:0000256" key="11">
    <source>
        <dbReference type="ARBA" id="ARBA00022989"/>
    </source>
</evidence>
<evidence type="ECO:0000256" key="16">
    <source>
        <dbReference type="SAM" id="Phobius"/>
    </source>
</evidence>
<evidence type="ECO:0000256" key="4">
    <source>
        <dbReference type="ARBA" id="ARBA00021935"/>
    </source>
</evidence>
<keyword evidence="11 16" id="KW-1133">Transmembrane helix</keyword>
<dbReference type="GO" id="GO:0005743">
    <property type="term" value="C:mitochondrial inner membrane"/>
    <property type="evidence" value="ECO:0007669"/>
    <property type="project" value="UniProtKB-SubCell"/>
</dbReference>
<dbReference type="InterPro" id="IPR018108">
    <property type="entry name" value="MCP_transmembrane"/>
</dbReference>
<evidence type="ECO:0000256" key="2">
    <source>
        <dbReference type="ARBA" id="ARBA00004448"/>
    </source>
</evidence>
<keyword evidence="19" id="KW-1185">Reference proteome</keyword>
<comment type="function">
    <text evidence="1">Mitochondrial transporter that mediates uptake of thiamine pyrophosphate (ThPP) into mitochondria.</text>
</comment>
<dbReference type="AlphaFoldDB" id="A0A6G1I019"/>
<keyword evidence="6 14" id="KW-0812">Transmembrane</keyword>
<dbReference type="SUPFAM" id="SSF103506">
    <property type="entry name" value="Mitochondrial carrier"/>
    <property type="match status" value="1"/>
</dbReference>
<dbReference type="OrthoDB" id="270584at2759"/>
<reference evidence="18" key="1">
    <citation type="journal article" date="2020" name="Stud. Mycol.">
        <title>101 Dothideomycetes genomes: a test case for predicting lifestyles and emergence of pathogens.</title>
        <authorList>
            <person name="Haridas S."/>
            <person name="Albert R."/>
            <person name="Binder M."/>
            <person name="Bloem J."/>
            <person name="Labutti K."/>
            <person name="Salamov A."/>
            <person name="Andreopoulos B."/>
            <person name="Baker S."/>
            <person name="Barry K."/>
            <person name="Bills G."/>
            <person name="Bluhm B."/>
            <person name="Cannon C."/>
            <person name="Castanera R."/>
            <person name="Culley D."/>
            <person name="Daum C."/>
            <person name="Ezra D."/>
            <person name="Gonzalez J."/>
            <person name="Henrissat B."/>
            <person name="Kuo A."/>
            <person name="Liang C."/>
            <person name="Lipzen A."/>
            <person name="Lutzoni F."/>
            <person name="Magnuson J."/>
            <person name="Mondo S."/>
            <person name="Nolan M."/>
            <person name="Ohm R."/>
            <person name="Pangilinan J."/>
            <person name="Park H.-J."/>
            <person name="Ramirez L."/>
            <person name="Alfaro M."/>
            <person name="Sun H."/>
            <person name="Tritt A."/>
            <person name="Yoshinaga Y."/>
            <person name="Zwiers L.-H."/>
            <person name="Turgeon B."/>
            <person name="Goodwin S."/>
            <person name="Spatafora J."/>
            <person name="Crous P."/>
            <person name="Grigoriev I."/>
        </authorList>
    </citation>
    <scope>NUCLEOTIDE SEQUENCE</scope>
    <source>
        <strain evidence="18">CBS 262.69</strain>
    </source>
</reference>
<sequence>MMQRESTNAQDARVEELWSKLNATGKGHLDLEGLKEGLKRMDHPLKNADTLLKDVLDAIDENKDGLISYTEFRSFVRQTESELRQLFETIDHNQDGKLDKKELYSAFAKAGMDMPASKFERFFAHVDSNSDGVVSFDEWRDFLLFIPATEPNLRAVLSYYSATVKLNPEGDVNISDEALQGLGTLLAFLKPFFSSIILIATTSHPTTSSHDFESFSKYLYDVDIDMSDSEDPEMEPQEPLTFTWTSISQLLIACVPSAGYFIAGGLAGIISRTTTAPLDRLKVYLIAQTGATRDTVQAAKSGNVLQALRSAGLSLWLSMKDLWAAGGMRSLFAGNGINIVKIVPESAIKFGSYEAAKRFIAKFEGGDKTQHSSVAKYIAGGFSGMVSQFFIYPLDTLKFRMQCDTVSGGLHGNKLILATARKMWLREGVRAYYRGLQMGLIGVFPYAAIDLGTFEYLKRRVTLRNMKKYGMNEKDAHPGSFATALMGGCSGALGASMVYPLNLLRTRLQSQGTAHHPRTYTGIRDVFQQTLKGEGIRGLFKGLTPNLLKVVPAVSITWVVYEKSKQHLGLN</sequence>
<keyword evidence="8" id="KW-0677">Repeat</keyword>
<dbReference type="PROSITE" id="PS50222">
    <property type="entry name" value="EF_HAND_2"/>
    <property type="match status" value="3"/>
</dbReference>
<keyword evidence="5 15" id="KW-0813">Transport</keyword>
<evidence type="ECO:0000259" key="17">
    <source>
        <dbReference type="PROSITE" id="PS50222"/>
    </source>
</evidence>
<gene>
    <name evidence="18" type="ORF">EJ06DRAFT_492743</name>
</gene>
<dbReference type="GO" id="GO:0005509">
    <property type="term" value="F:calcium ion binding"/>
    <property type="evidence" value="ECO:0007669"/>
    <property type="project" value="InterPro"/>
</dbReference>
<feature type="repeat" description="Solcar" evidence="14">
    <location>
        <begin position="371"/>
        <end position="460"/>
    </location>
</feature>
<dbReference type="FunFam" id="1.50.40.10:FF:000016">
    <property type="entry name" value="Solute carrier family 25 member 23"/>
    <property type="match status" value="1"/>
</dbReference>
<dbReference type="InterPro" id="IPR023395">
    <property type="entry name" value="MCP_dom_sf"/>
</dbReference>
<feature type="domain" description="EF-hand" evidence="17">
    <location>
        <begin position="47"/>
        <end position="77"/>
    </location>
</feature>
<evidence type="ECO:0000256" key="8">
    <source>
        <dbReference type="ARBA" id="ARBA00022737"/>
    </source>
</evidence>
<evidence type="ECO:0000256" key="13">
    <source>
        <dbReference type="ARBA" id="ARBA00023136"/>
    </source>
</evidence>
<feature type="repeat" description="Solcar" evidence="14">
    <location>
        <begin position="255"/>
        <end position="359"/>
    </location>
</feature>
<dbReference type="SUPFAM" id="SSF47473">
    <property type="entry name" value="EF-hand"/>
    <property type="match status" value="1"/>
</dbReference>
<dbReference type="Pfam" id="PF13499">
    <property type="entry name" value="EF-hand_7"/>
    <property type="match status" value="1"/>
</dbReference>
<evidence type="ECO:0000256" key="6">
    <source>
        <dbReference type="ARBA" id="ARBA00022692"/>
    </source>
</evidence>
<dbReference type="PRINTS" id="PR00926">
    <property type="entry name" value="MITOCARRIER"/>
</dbReference>
<dbReference type="PROSITE" id="PS00018">
    <property type="entry name" value="EF_HAND_1"/>
    <property type="match status" value="2"/>
</dbReference>
<dbReference type="SMART" id="SM00054">
    <property type="entry name" value="EFh"/>
    <property type="match status" value="4"/>
</dbReference>
<dbReference type="Gene3D" id="1.10.238.10">
    <property type="entry name" value="EF-hand"/>
    <property type="match status" value="1"/>
</dbReference>
<feature type="transmembrane region" description="Helical" evidence="16">
    <location>
        <begin position="481"/>
        <end position="501"/>
    </location>
</feature>
<evidence type="ECO:0000256" key="3">
    <source>
        <dbReference type="ARBA" id="ARBA00006375"/>
    </source>
</evidence>
<evidence type="ECO:0000256" key="5">
    <source>
        <dbReference type="ARBA" id="ARBA00022448"/>
    </source>
</evidence>
<evidence type="ECO:0000256" key="7">
    <source>
        <dbReference type="ARBA" id="ARBA00022723"/>
    </source>
</evidence>
<feature type="domain" description="EF-hand" evidence="17">
    <location>
        <begin position="78"/>
        <end position="113"/>
    </location>
</feature>
<name>A0A6G1I019_9PEZI</name>
<evidence type="ECO:0000256" key="10">
    <source>
        <dbReference type="ARBA" id="ARBA00022837"/>
    </source>
</evidence>
<keyword evidence="13 14" id="KW-0472">Membrane</keyword>
<dbReference type="GO" id="GO:0055085">
    <property type="term" value="P:transmembrane transport"/>
    <property type="evidence" value="ECO:0007669"/>
    <property type="project" value="InterPro"/>
</dbReference>
<comment type="subcellular location">
    <subcellularLocation>
        <location evidence="2">Mitochondrion inner membrane</location>
        <topology evidence="2">Multi-pass membrane protein</topology>
    </subcellularLocation>
</comment>
<dbReference type="Proteomes" id="UP000799640">
    <property type="component" value="Unassembled WGS sequence"/>
</dbReference>
<dbReference type="Pfam" id="PF00153">
    <property type="entry name" value="Mito_carr"/>
    <property type="match status" value="3"/>
</dbReference>
<dbReference type="InterPro" id="IPR018247">
    <property type="entry name" value="EF_Hand_1_Ca_BS"/>
</dbReference>
<evidence type="ECO:0000313" key="18">
    <source>
        <dbReference type="EMBL" id="KAF2401466.1"/>
    </source>
</evidence>
<proteinExistence type="inferred from homology"/>
<protein>
    <recommendedName>
        <fullName evidence="4">Mitochondrial thiamine pyrophosphate carrier 1</fullName>
    </recommendedName>
</protein>
<comment type="similarity">
    <text evidence="3 15">Belongs to the mitochondrial carrier (TC 2.A.29) family.</text>
</comment>
<accession>A0A6G1I019</accession>
<dbReference type="Pfam" id="PF13202">
    <property type="entry name" value="EF-hand_5"/>
    <property type="match status" value="1"/>
</dbReference>
<keyword evidence="12" id="KW-0496">Mitochondrion</keyword>
<dbReference type="InterPro" id="IPR011992">
    <property type="entry name" value="EF-hand-dom_pair"/>
</dbReference>
<dbReference type="Gene3D" id="1.50.40.10">
    <property type="entry name" value="Mitochondrial carrier domain"/>
    <property type="match status" value="1"/>
</dbReference>
<dbReference type="PANTHER" id="PTHR24089">
    <property type="entry name" value="SOLUTE CARRIER FAMILY 25"/>
    <property type="match status" value="1"/>
</dbReference>
<evidence type="ECO:0000256" key="12">
    <source>
        <dbReference type="ARBA" id="ARBA00023128"/>
    </source>
</evidence>
<evidence type="ECO:0000256" key="14">
    <source>
        <dbReference type="PROSITE-ProRule" id="PRU00282"/>
    </source>
</evidence>
<feature type="repeat" description="Solcar" evidence="14">
    <location>
        <begin position="478"/>
        <end position="567"/>
    </location>
</feature>
<evidence type="ECO:0000313" key="19">
    <source>
        <dbReference type="Proteomes" id="UP000799640"/>
    </source>
</evidence>
<keyword evidence="7" id="KW-0479">Metal-binding</keyword>
<dbReference type="PROSITE" id="PS50920">
    <property type="entry name" value="SOLCAR"/>
    <property type="match status" value="3"/>
</dbReference>
<evidence type="ECO:0000256" key="9">
    <source>
        <dbReference type="ARBA" id="ARBA00022792"/>
    </source>
</evidence>
<dbReference type="EMBL" id="ML996693">
    <property type="protein sequence ID" value="KAF2401466.1"/>
    <property type="molecule type" value="Genomic_DNA"/>
</dbReference>
<feature type="domain" description="EF-hand" evidence="17">
    <location>
        <begin position="114"/>
        <end position="149"/>
    </location>
</feature>
<dbReference type="CDD" id="cd00051">
    <property type="entry name" value="EFh"/>
    <property type="match status" value="1"/>
</dbReference>
<dbReference type="InterPro" id="IPR002048">
    <property type="entry name" value="EF_hand_dom"/>
</dbReference>